<reference evidence="1" key="1">
    <citation type="submission" date="2023-03" db="EMBL/GenBank/DDBJ databases">
        <title>Chromosome-level genomes of two armyworms, Mythimna separata and Mythimna loreyi, provide insights into the biosynthesis and reception of sex pheromones.</title>
        <authorList>
            <person name="Zhao H."/>
        </authorList>
    </citation>
    <scope>NUCLEOTIDE SEQUENCE</scope>
    <source>
        <strain evidence="1">BeijingLab</strain>
        <tissue evidence="1">Pupa</tissue>
    </source>
</reference>
<name>A0AAD7Y642_MYTSE</name>
<evidence type="ECO:0000313" key="1">
    <source>
        <dbReference type="EMBL" id="KAJ8704010.1"/>
    </source>
</evidence>
<comment type="caution">
    <text evidence="1">The sequence shown here is derived from an EMBL/GenBank/DDBJ whole genome shotgun (WGS) entry which is preliminary data.</text>
</comment>
<evidence type="ECO:0000313" key="2">
    <source>
        <dbReference type="Proteomes" id="UP001231518"/>
    </source>
</evidence>
<protein>
    <recommendedName>
        <fullName evidence="3">ZAD domain-containing protein</fullName>
    </recommendedName>
</protein>
<accession>A0AAD7Y642</accession>
<sequence length="175" mass="20329">MLRTTFNIQISKAINPVSYQICEDCITKLREATTFKQMVVDNEQHYLQIIETLKIDREETKLTDDEVKLELIKCESPNVMEFGDDSFDDDDEILANIKMELQNDTILDSVQRKPYTQEKKTRLKKCKLKTDIGMKSGKDWSKIAERRGNAPILRENSLKLLANSTIFKISQFFVS</sequence>
<proteinExistence type="predicted"/>
<dbReference type="Proteomes" id="UP001231518">
    <property type="component" value="Chromosome 31"/>
</dbReference>
<keyword evidence="2" id="KW-1185">Reference proteome</keyword>
<evidence type="ECO:0008006" key="3">
    <source>
        <dbReference type="Google" id="ProtNLM"/>
    </source>
</evidence>
<dbReference type="EMBL" id="JARGEI010000032">
    <property type="protein sequence ID" value="KAJ8704010.1"/>
    <property type="molecule type" value="Genomic_DNA"/>
</dbReference>
<organism evidence="1 2">
    <name type="scientific">Mythimna separata</name>
    <name type="common">Oriental armyworm</name>
    <name type="synonym">Pseudaletia separata</name>
    <dbReference type="NCBI Taxonomy" id="271217"/>
    <lineage>
        <taxon>Eukaryota</taxon>
        <taxon>Metazoa</taxon>
        <taxon>Ecdysozoa</taxon>
        <taxon>Arthropoda</taxon>
        <taxon>Hexapoda</taxon>
        <taxon>Insecta</taxon>
        <taxon>Pterygota</taxon>
        <taxon>Neoptera</taxon>
        <taxon>Endopterygota</taxon>
        <taxon>Lepidoptera</taxon>
        <taxon>Glossata</taxon>
        <taxon>Ditrysia</taxon>
        <taxon>Noctuoidea</taxon>
        <taxon>Noctuidae</taxon>
        <taxon>Noctuinae</taxon>
        <taxon>Hadenini</taxon>
        <taxon>Mythimna</taxon>
    </lineage>
</organism>
<dbReference type="AlphaFoldDB" id="A0AAD7Y642"/>
<gene>
    <name evidence="1" type="ORF">PYW07_013304</name>
</gene>